<keyword evidence="2" id="KW-1185">Reference proteome</keyword>
<name>A0A5M6IM79_9PROT</name>
<evidence type="ECO:0000313" key="2">
    <source>
        <dbReference type="Proteomes" id="UP000325255"/>
    </source>
</evidence>
<organism evidence="1 2">
    <name type="scientific">Rhodovastum atsumiense</name>
    <dbReference type="NCBI Taxonomy" id="504468"/>
    <lineage>
        <taxon>Bacteria</taxon>
        <taxon>Pseudomonadati</taxon>
        <taxon>Pseudomonadota</taxon>
        <taxon>Alphaproteobacteria</taxon>
        <taxon>Acetobacterales</taxon>
        <taxon>Acetobacteraceae</taxon>
        <taxon>Rhodovastum</taxon>
    </lineage>
</organism>
<dbReference type="OrthoDB" id="825894at2"/>
<dbReference type="RefSeq" id="WP_150043780.1">
    <property type="nucleotide sequence ID" value="NZ_OW485601.1"/>
</dbReference>
<proteinExistence type="predicted"/>
<evidence type="ECO:0000313" key="1">
    <source>
        <dbReference type="EMBL" id="KAA5609356.1"/>
    </source>
</evidence>
<dbReference type="AlphaFoldDB" id="A0A5M6IM79"/>
<protein>
    <submittedName>
        <fullName evidence="1">Uncharacterized protein</fullName>
    </submittedName>
</protein>
<reference evidence="1 2" key="1">
    <citation type="submission" date="2019-09" db="EMBL/GenBank/DDBJ databases">
        <title>Genome sequence of Rhodovastum atsumiense, a diverse member of the Acetobacteraceae family of non-sulfur purple photosynthetic bacteria.</title>
        <authorList>
            <person name="Meyer T."/>
            <person name="Kyndt J."/>
        </authorList>
    </citation>
    <scope>NUCLEOTIDE SEQUENCE [LARGE SCALE GENOMIC DNA]</scope>
    <source>
        <strain evidence="1 2">DSM 21279</strain>
    </source>
</reference>
<dbReference type="Proteomes" id="UP000325255">
    <property type="component" value="Unassembled WGS sequence"/>
</dbReference>
<gene>
    <name evidence="1" type="ORF">F1189_24480</name>
</gene>
<sequence length="120" mass="13738">MWLFTTFGFFSIVEKGEDRGTGMVTVRARVRGDLEALRLRYLPTLGEIVETPERDYGCRARVPKEDLAGAVGRITMDIDYTNFKGEVAMRMGYAREQIYHEVWETLFALQPPVATESRRG</sequence>
<accession>A0A5M6IM79</accession>
<dbReference type="EMBL" id="VWPK01000052">
    <property type="protein sequence ID" value="KAA5609356.1"/>
    <property type="molecule type" value="Genomic_DNA"/>
</dbReference>
<comment type="caution">
    <text evidence="1">The sequence shown here is derived from an EMBL/GenBank/DDBJ whole genome shotgun (WGS) entry which is preliminary data.</text>
</comment>